<dbReference type="Pfam" id="PF07654">
    <property type="entry name" value="C1-set"/>
    <property type="match status" value="2"/>
</dbReference>
<reference evidence="6" key="2">
    <citation type="submission" date="2025-08" db="UniProtKB">
        <authorList>
            <consortium name="Ensembl"/>
        </authorList>
    </citation>
    <scope>IDENTIFICATION</scope>
</reference>
<evidence type="ECO:0000256" key="1">
    <source>
        <dbReference type="ARBA" id="ARBA00022729"/>
    </source>
</evidence>
<dbReference type="Pfam" id="PF07686">
    <property type="entry name" value="V-set"/>
    <property type="match status" value="1"/>
</dbReference>
<dbReference type="InterPro" id="IPR003599">
    <property type="entry name" value="Ig_sub"/>
</dbReference>
<keyword evidence="3" id="KW-0325">Glycoprotein</keyword>
<dbReference type="AlphaFoldDB" id="A0A8C5VTQ5"/>
<dbReference type="InterPro" id="IPR051755">
    <property type="entry name" value="Ig-like_CS_Receptor"/>
</dbReference>
<dbReference type="Gene3D" id="2.60.40.10">
    <property type="entry name" value="Immunoglobulins"/>
    <property type="match status" value="3"/>
</dbReference>
<gene>
    <name evidence="6" type="primary">LOC105865785</name>
</gene>
<proteinExistence type="predicted"/>
<dbReference type="FunFam" id="2.60.40.10:FF:000295">
    <property type="entry name" value="Tyrosine-protein phosphatase non-receptor type substrate 1"/>
    <property type="match status" value="1"/>
</dbReference>
<feature type="domain" description="Ig-like" evidence="5">
    <location>
        <begin position="39"/>
        <end position="135"/>
    </location>
</feature>
<feature type="domain" description="Ig-like" evidence="5">
    <location>
        <begin position="162"/>
        <end position="260"/>
    </location>
</feature>
<dbReference type="InterPro" id="IPR003597">
    <property type="entry name" value="Ig_C1-set"/>
</dbReference>
<evidence type="ECO:0000313" key="6">
    <source>
        <dbReference type="Ensembl" id="ENSMICP00000030018.2"/>
    </source>
</evidence>
<organism evidence="6 7">
    <name type="scientific">Microcebus murinus</name>
    <name type="common">Gray mouse lemur</name>
    <name type="synonym">Lemur murinus</name>
    <dbReference type="NCBI Taxonomy" id="30608"/>
    <lineage>
        <taxon>Eukaryota</taxon>
        <taxon>Metazoa</taxon>
        <taxon>Chordata</taxon>
        <taxon>Craniata</taxon>
        <taxon>Vertebrata</taxon>
        <taxon>Euteleostomi</taxon>
        <taxon>Mammalia</taxon>
        <taxon>Eutheria</taxon>
        <taxon>Euarchontoglires</taxon>
        <taxon>Primates</taxon>
        <taxon>Strepsirrhini</taxon>
        <taxon>Lemuriformes</taxon>
        <taxon>Cheirogaleidae</taxon>
        <taxon>Microcebus</taxon>
    </lineage>
</organism>
<dbReference type="InterPro" id="IPR013783">
    <property type="entry name" value="Ig-like_fold"/>
</dbReference>
<name>A0A8C5VTQ5_MICMU</name>
<protein>
    <recommendedName>
        <fullName evidence="5">Ig-like domain-containing protein</fullName>
    </recommendedName>
</protein>
<dbReference type="SMART" id="SM00406">
    <property type="entry name" value="IGv"/>
    <property type="match status" value="1"/>
</dbReference>
<dbReference type="EMBL" id="ABDC03021656">
    <property type="status" value="NOT_ANNOTATED_CDS"/>
    <property type="molecule type" value="Genomic_DNA"/>
</dbReference>
<keyword evidence="1" id="KW-0732">Signal</keyword>
<dbReference type="InterPro" id="IPR007110">
    <property type="entry name" value="Ig-like_dom"/>
</dbReference>
<dbReference type="InterPro" id="IPR013106">
    <property type="entry name" value="Ig_V-set"/>
</dbReference>
<evidence type="ECO:0000256" key="2">
    <source>
        <dbReference type="ARBA" id="ARBA00023157"/>
    </source>
</evidence>
<reference evidence="6" key="1">
    <citation type="submission" date="2016-12" db="EMBL/GenBank/DDBJ databases">
        <title>Mouse lemur reference genome and diversity panel.</title>
        <authorList>
            <person name="Harris R."/>
            <person name="Larsen P."/>
            <person name="Liu Y."/>
            <person name="Hughes D.S."/>
            <person name="Murali S."/>
            <person name="Raveendran M."/>
            <person name="Korchina V."/>
            <person name="Wang M."/>
            <person name="Jhangiani S."/>
            <person name="Bandaranaike D."/>
            <person name="Bellair M."/>
            <person name="Blankenburg K."/>
            <person name="Chao H."/>
            <person name="Dahdouli M."/>
            <person name="Dinh H."/>
            <person name="Doddapaneni H."/>
            <person name="English A."/>
            <person name="Firestine M."/>
            <person name="Gnanaolivu R."/>
            <person name="Gross S."/>
            <person name="Hernandez B."/>
            <person name="Javaid M."/>
            <person name="Jayaseelan J."/>
            <person name="Jones J."/>
            <person name="Khan Z."/>
            <person name="Kovar C."/>
            <person name="Kurapati P."/>
            <person name="Le B."/>
            <person name="Lee S."/>
            <person name="Li M."/>
            <person name="Mathew T."/>
            <person name="Narasimhan A."/>
            <person name="Ngo D."/>
            <person name="Nguyen L."/>
            <person name="Okwuonu G."/>
            <person name="Ongeri F."/>
            <person name="Osuji N."/>
            <person name="Pu L.-L."/>
            <person name="Puazo M."/>
            <person name="Quiroz J."/>
            <person name="Raj R."/>
            <person name="Rajbhandari K."/>
            <person name="Reid J.G."/>
            <person name="Santibanez J."/>
            <person name="Sexton D."/>
            <person name="Skinner E."/>
            <person name="Vee V."/>
            <person name="Weissenberger G."/>
            <person name="Wu Y."/>
            <person name="Xin Y."/>
            <person name="Han Y."/>
            <person name="Campbell C."/>
            <person name="Brown A."/>
            <person name="Sullivan B."/>
            <person name="Shelton J."/>
            <person name="Brown S."/>
            <person name="Dudchenko O."/>
            <person name="Machol I."/>
            <person name="Durand N."/>
            <person name="Shamim M."/>
            <person name="Lieberman A."/>
            <person name="Muzny D.M."/>
            <person name="Richards S."/>
            <person name="Yoder A."/>
            <person name="Worley K.C."/>
            <person name="Rogers J."/>
            <person name="Gibbs R.A."/>
        </authorList>
    </citation>
    <scope>NUCLEOTIDE SEQUENCE [LARGE SCALE GENOMIC DNA]</scope>
</reference>
<dbReference type="Proteomes" id="UP000694394">
    <property type="component" value="Chromosome 18"/>
</dbReference>
<evidence type="ECO:0000256" key="3">
    <source>
        <dbReference type="ARBA" id="ARBA00023180"/>
    </source>
</evidence>
<dbReference type="SUPFAM" id="SSF48726">
    <property type="entry name" value="Immunoglobulin"/>
    <property type="match status" value="3"/>
</dbReference>
<dbReference type="PANTHER" id="PTHR19971">
    <property type="entry name" value="SIGNAL-REGULATORY PROTEIN BETA"/>
    <property type="match status" value="1"/>
</dbReference>
<keyword evidence="4" id="KW-0393">Immunoglobulin domain</keyword>
<dbReference type="InterPro" id="IPR036179">
    <property type="entry name" value="Ig-like_dom_sf"/>
</dbReference>
<reference evidence="6" key="3">
    <citation type="submission" date="2025-09" db="UniProtKB">
        <authorList>
            <consortium name="Ensembl"/>
        </authorList>
    </citation>
    <scope>IDENTIFICATION</scope>
</reference>
<evidence type="ECO:0000259" key="5">
    <source>
        <dbReference type="PROSITE" id="PS50835"/>
    </source>
</evidence>
<dbReference type="Ensembl" id="ENSMICT00000033450.2">
    <property type="protein sequence ID" value="ENSMICP00000030018.2"/>
    <property type="gene ID" value="ENSMICG00000033053.2"/>
</dbReference>
<accession>A0A8C5VTQ5</accession>
<sequence>MTWKERINGTSAAIWPRQLDANLSPSWARAGLGADLCVPAGAAGEEELQVLQPDKSVSVAAGESATLRCTVTSLVPVGPTEWFRGTGPGRELVYRQKDPLSSRVTPLGDGTKRNNTDFSIRISNITPADVGTYYCVKFQRASPHNRELKSGPGTQLFVYAKPSPPEVSGPSSRASPGQLLNLTCTSTGFFPKNIHVKWFENGVELPAFQTLVFLPGDASSYTVVSIALVTLAVSSIHSQVTCQVAHSTLPSPLREHVNISQFLQVVPTVSISAHPVLGLQAAILTCHVQSFYPKDIQITWLKRNRSFKTIEVPVPTENTDGTFNQDSHILVNTSEWEDERPSACQVWQDDRALVQASRQLSKFGEEQESLGATVSSYLLLLAWKLFPLAALSAIYVFRMCLPSRSLALQRQPSSVTQDLQSLPVSFRRTGLGGEPTMMPAAAVPASPASSAF</sequence>
<dbReference type="FunFam" id="2.60.40.10:FF:001726">
    <property type="entry name" value="Signal-regulatory protein beta 3"/>
    <property type="match status" value="1"/>
</dbReference>
<keyword evidence="2" id="KW-1015">Disulfide bond</keyword>
<evidence type="ECO:0000256" key="4">
    <source>
        <dbReference type="ARBA" id="ARBA00023319"/>
    </source>
</evidence>
<evidence type="ECO:0000313" key="7">
    <source>
        <dbReference type="Proteomes" id="UP000694394"/>
    </source>
</evidence>
<dbReference type="SMART" id="SM00407">
    <property type="entry name" value="IGc1"/>
    <property type="match status" value="2"/>
</dbReference>
<dbReference type="GeneTree" id="ENSGT00960000186656"/>
<dbReference type="SMART" id="SM00409">
    <property type="entry name" value="IG"/>
    <property type="match status" value="2"/>
</dbReference>
<dbReference type="PROSITE" id="PS50835">
    <property type="entry name" value="IG_LIKE"/>
    <property type="match status" value="3"/>
</dbReference>
<feature type="domain" description="Ig-like" evidence="5">
    <location>
        <begin position="267"/>
        <end position="361"/>
    </location>
</feature>
<keyword evidence="7" id="KW-1185">Reference proteome</keyword>